<comment type="caution">
    <text evidence="14">The sequence shown here is derived from an EMBL/GenBank/DDBJ whole genome shotgun (WGS) entry which is preliminary data.</text>
</comment>
<comment type="similarity">
    <text evidence="3">Belongs to the EMX homeobox family.</text>
</comment>
<dbReference type="GO" id="GO:0000978">
    <property type="term" value="F:RNA polymerase II cis-regulatory region sequence-specific DNA binding"/>
    <property type="evidence" value="ECO:0007669"/>
    <property type="project" value="TreeGrafter"/>
</dbReference>
<dbReference type="PRINTS" id="PR00024">
    <property type="entry name" value="HOMEOBOX"/>
</dbReference>
<keyword evidence="8" id="KW-0804">Transcription</keyword>
<keyword evidence="9 10" id="KW-0539">Nucleus</keyword>
<accession>A0AAN8CQS7</accession>
<dbReference type="PRINTS" id="PR00031">
    <property type="entry name" value="HTHREPRESSR"/>
</dbReference>
<evidence type="ECO:0000256" key="6">
    <source>
        <dbReference type="ARBA" id="ARBA00023125"/>
    </source>
</evidence>
<evidence type="ECO:0000256" key="7">
    <source>
        <dbReference type="ARBA" id="ARBA00023155"/>
    </source>
</evidence>
<keyword evidence="15" id="KW-1185">Reference proteome</keyword>
<dbReference type="InterPro" id="IPR050877">
    <property type="entry name" value="EMX-VAX-Noto_Homeobox_TFs"/>
</dbReference>
<feature type="region of interest" description="Disordered" evidence="12">
    <location>
        <begin position="195"/>
        <end position="225"/>
    </location>
</feature>
<dbReference type="AlphaFoldDB" id="A0AAN8CQS7"/>
<proteinExistence type="inferred from homology"/>
<keyword evidence="6 10" id="KW-0238">DNA-binding</keyword>
<feature type="domain" description="Homeobox" evidence="13">
    <location>
        <begin position="89"/>
        <end position="149"/>
    </location>
</feature>
<evidence type="ECO:0000256" key="8">
    <source>
        <dbReference type="ARBA" id="ARBA00023163"/>
    </source>
</evidence>
<evidence type="ECO:0000256" key="5">
    <source>
        <dbReference type="ARBA" id="ARBA00023015"/>
    </source>
</evidence>
<reference evidence="14 15" key="1">
    <citation type="journal article" date="2023" name="Mol. Biol. Evol.">
        <title>Genomics of Secondarily Temperate Adaptation in the Only Non-Antarctic Icefish.</title>
        <authorList>
            <person name="Rivera-Colon A.G."/>
            <person name="Rayamajhi N."/>
            <person name="Minhas B.F."/>
            <person name="Madrigal G."/>
            <person name="Bilyk K.T."/>
            <person name="Yoon V."/>
            <person name="Hune M."/>
            <person name="Gregory S."/>
            <person name="Cheng C.H.C."/>
            <person name="Catchen J.M."/>
        </authorList>
    </citation>
    <scope>NUCLEOTIDE SEQUENCE [LARGE SCALE GENOMIC DNA]</scope>
    <source>
        <tissue evidence="14">White muscle</tissue>
    </source>
</reference>
<dbReference type="GO" id="GO:0000981">
    <property type="term" value="F:DNA-binding transcription factor activity, RNA polymerase II-specific"/>
    <property type="evidence" value="ECO:0007669"/>
    <property type="project" value="InterPro"/>
</dbReference>
<comment type="function">
    <text evidence="1">Sequence-specific transcription factor which is part of a developmental regulatory system that provides cells with specific positional identities on the anterior-posterior axis.</text>
</comment>
<dbReference type="InterPro" id="IPR020479">
    <property type="entry name" value="HD_metazoa"/>
</dbReference>
<dbReference type="InterPro" id="IPR000047">
    <property type="entry name" value="HTH_motif"/>
</dbReference>
<feature type="region of interest" description="Disordered" evidence="12">
    <location>
        <begin position="1"/>
        <end position="60"/>
    </location>
</feature>
<dbReference type="InterPro" id="IPR001356">
    <property type="entry name" value="HD"/>
</dbReference>
<feature type="compositionally biased region" description="Basic and acidic residues" evidence="12">
    <location>
        <begin position="1"/>
        <end position="13"/>
    </location>
</feature>
<sequence>MEVRYNQETEGKGLKNGLQKGKDDKDSQGSLSKSFLKEQQDSFSPSGTVDNCEKSRGSTGDPDYCRRILVRDAKGSIREIILPKGLDLDRPKRTRTSFTAEQLYRLEMEFQRCQYVVGRERTELARQLNLSETQVKVWFQNRRTKQKKDQGKDLELRSVVSETAATCSVLRLLEQGRLLTPPSLTGILPHCGSALRPPLHGPGQQQQQQHGVANRMSSNPLSMAGSLAGNLQELSARYLSSSAFEPYSRTNGKESMDKKILE</sequence>
<dbReference type="FunFam" id="1.10.10.60:FF:000375">
    <property type="entry name" value="Ventral anterior homeobox 1"/>
    <property type="match status" value="1"/>
</dbReference>
<gene>
    <name evidence="14" type="ORF">CgunFtcFv8_016058</name>
</gene>
<dbReference type="Pfam" id="PF00046">
    <property type="entry name" value="Homeodomain"/>
    <property type="match status" value="1"/>
</dbReference>
<organism evidence="14 15">
    <name type="scientific">Champsocephalus gunnari</name>
    <name type="common">Mackerel icefish</name>
    <dbReference type="NCBI Taxonomy" id="52237"/>
    <lineage>
        <taxon>Eukaryota</taxon>
        <taxon>Metazoa</taxon>
        <taxon>Chordata</taxon>
        <taxon>Craniata</taxon>
        <taxon>Vertebrata</taxon>
        <taxon>Euteleostomi</taxon>
        <taxon>Actinopterygii</taxon>
        <taxon>Neopterygii</taxon>
        <taxon>Teleostei</taxon>
        <taxon>Neoteleostei</taxon>
        <taxon>Acanthomorphata</taxon>
        <taxon>Eupercaria</taxon>
        <taxon>Perciformes</taxon>
        <taxon>Notothenioidei</taxon>
        <taxon>Channichthyidae</taxon>
        <taxon>Champsocephalus</taxon>
    </lineage>
</organism>
<evidence type="ECO:0000256" key="2">
    <source>
        <dbReference type="ARBA" id="ARBA00004123"/>
    </source>
</evidence>
<keyword evidence="7 10" id="KW-0371">Homeobox</keyword>
<evidence type="ECO:0000256" key="10">
    <source>
        <dbReference type="PROSITE-ProRule" id="PRU00108"/>
    </source>
</evidence>
<dbReference type="PROSITE" id="PS00027">
    <property type="entry name" value="HOMEOBOX_1"/>
    <property type="match status" value="1"/>
</dbReference>
<dbReference type="GO" id="GO:0030182">
    <property type="term" value="P:neuron differentiation"/>
    <property type="evidence" value="ECO:0007669"/>
    <property type="project" value="TreeGrafter"/>
</dbReference>
<dbReference type="GO" id="GO:0007420">
    <property type="term" value="P:brain development"/>
    <property type="evidence" value="ECO:0007669"/>
    <property type="project" value="TreeGrafter"/>
</dbReference>
<comment type="subcellular location">
    <subcellularLocation>
        <location evidence="2 10 11">Nucleus</location>
    </subcellularLocation>
</comment>
<evidence type="ECO:0000256" key="12">
    <source>
        <dbReference type="SAM" id="MobiDB-lite"/>
    </source>
</evidence>
<dbReference type="SMART" id="SM00389">
    <property type="entry name" value="HOX"/>
    <property type="match status" value="1"/>
</dbReference>
<dbReference type="CDD" id="cd00086">
    <property type="entry name" value="homeodomain"/>
    <property type="match status" value="1"/>
</dbReference>
<evidence type="ECO:0000256" key="3">
    <source>
        <dbReference type="ARBA" id="ARBA00007397"/>
    </source>
</evidence>
<dbReference type="GO" id="GO:0005634">
    <property type="term" value="C:nucleus"/>
    <property type="evidence" value="ECO:0007669"/>
    <property type="project" value="UniProtKB-SubCell"/>
</dbReference>
<dbReference type="Proteomes" id="UP001331515">
    <property type="component" value="Unassembled WGS sequence"/>
</dbReference>
<dbReference type="InterPro" id="IPR009057">
    <property type="entry name" value="Homeodomain-like_sf"/>
</dbReference>
<dbReference type="PANTHER" id="PTHR24339:SF32">
    <property type="entry name" value="VENTRAL ANTERIOR HOMEOBOX 1"/>
    <property type="match status" value="1"/>
</dbReference>
<evidence type="ECO:0000313" key="15">
    <source>
        <dbReference type="Proteomes" id="UP001331515"/>
    </source>
</evidence>
<dbReference type="PANTHER" id="PTHR24339">
    <property type="entry name" value="HOMEOBOX PROTEIN EMX-RELATED"/>
    <property type="match status" value="1"/>
</dbReference>
<evidence type="ECO:0000256" key="9">
    <source>
        <dbReference type="ARBA" id="ARBA00023242"/>
    </source>
</evidence>
<feature type="DNA-binding region" description="Homeobox" evidence="10">
    <location>
        <begin position="91"/>
        <end position="150"/>
    </location>
</feature>
<dbReference type="SUPFAM" id="SSF46689">
    <property type="entry name" value="Homeodomain-like"/>
    <property type="match status" value="1"/>
</dbReference>
<keyword evidence="5" id="KW-0805">Transcription regulation</keyword>
<name>A0AAN8CQS7_CHAGU</name>
<evidence type="ECO:0000256" key="11">
    <source>
        <dbReference type="RuleBase" id="RU000682"/>
    </source>
</evidence>
<dbReference type="PROSITE" id="PS50071">
    <property type="entry name" value="HOMEOBOX_2"/>
    <property type="match status" value="1"/>
</dbReference>
<dbReference type="EMBL" id="JAURVH010001529">
    <property type="protein sequence ID" value="KAK5907960.1"/>
    <property type="molecule type" value="Genomic_DNA"/>
</dbReference>
<evidence type="ECO:0000256" key="1">
    <source>
        <dbReference type="ARBA" id="ARBA00003263"/>
    </source>
</evidence>
<keyword evidence="4" id="KW-0217">Developmental protein</keyword>
<evidence type="ECO:0000259" key="13">
    <source>
        <dbReference type="PROSITE" id="PS50071"/>
    </source>
</evidence>
<dbReference type="InterPro" id="IPR017970">
    <property type="entry name" value="Homeobox_CS"/>
</dbReference>
<evidence type="ECO:0000256" key="4">
    <source>
        <dbReference type="ARBA" id="ARBA00022473"/>
    </source>
</evidence>
<dbReference type="Gene3D" id="1.10.10.60">
    <property type="entry name" value="Homeodomain-like"/>
    <property type="match status" value="1"/>
</dbReference>
<protein>
    <recommendedName>
        <fullName evidence="13">Homeobox domain-containing protein</fullName>
    </recommendedName>
</protein>
<evidence type="ECO:0000313" key="14">
    <source>
        <dbReference type="EMBL" id="KAK5907960.1"/>
    </source>
</evidence>